<evidence type="ECO:0000313" key="7">
    <source>
        <dbReference type="EMBL" id="MBC8556395.1"/>
    </source>
</evidence>
<feature type="region of interest" description="Disordered" evidence="5">
    <location>
        <begin position="629"/>
        <end position="650"/>
    </location>
</feature>
<evidence type="ECO:0000259" key="6">
    <source>
        <dbReference type="PROSITE" id="PS50887"/>
    </source>
</evidence>
<sequence>MKEREKWIGLFCARLFEENNIRFIQELQKQGQRENYRIMIFSLDTCVEEDTENVPAELELIRLSQYISLDAGIILAESIKNYVLLEHIARIMHVKEVPCFCIERQIEGCYCLFHTEETGFEPMVRHVIQDHGARKINMLAGFKNNLYSQMRIEQYKKVLAENGIPFEEERLGYGDFWDRPARREMQRFLNSNLPMPDAIVCANDAMAIVACDMLHDAGYRVPEDVIVTGYDGINEGKVYSPVLSTCIPDNVGAASFIFREIHKFIKNKVIIPHSYQIEYRVELNQSCGCCKKSQNDHNKVVGKLNADLGDSVWHTLAMNNLISSVVPLHTVREIAKILPDTEYMWCDHLRYACVKENLIYGKEDGTFQTMTTIMRGSHEEFTNTEHTFHIDHWLDEIRSELEDCTFLLLRVLNIQERAFGYTADALEKIDRRATQRCDEFSMFLSNSINMVLQQQKLNELKEHLLQANHELAELSERDAMTGVYNRRGFFIQFNEMLQKTKKKYVVLISIDMNRLKYINDTFGHAEGDFAICSLAKAVERIGTQDGICARFGGDEFDCVFFTDDKAFYTEEKIQKELQNHLDVTDGMQEKEYPVTASVGMAVKEITKDFAIEDLIKTADRLMYQNKKENKRSGADYGRKKTNTKKGNMSI</sequence>
<dbReference type="EMBL" id="JACRSW010000006">
    <property type="protein sequence ID" value="MBC8556395.1"/>
    <property type="molecule type" value="Genomic_DNA"/>
</dbReference>
<dbReference type="Proteomes" id="UP000637513">
    <property type="component" value="Unassembled WGS sequence"/>
</dbReference>
<dbReference type="SUPFAM" id="SSF55073">
    <property type="entry name" value="Nucleotide cyclase"/>
    <property type="match status" value="1"/>
</dbReference>
<dbReference type="PROSITE" id="PS50887">
    <property type="entry name" value="GGDEF"/>
    <property type="match status" value="1"/>
</dbReference>
<keyword evidence="8" id="KW-1185">Reference proteome</keyword>
<dbReference type="InterPro" id="IPR028082">
    <property type="entry name" value="Peripla_BP_I"/>
</dbReference>
<feature type="coiled-coil region" evidence="4">
    <location>
        <begin position="450"/>
        <end position="477"/>
    </location>
</feature>
<dbReference type="Gene3D" id="3.30.70.270">
    <property type="match status" value="1"/>
</dbReference>
<dbReference type="CDD" id="cd01949">
    <property type="entry name" value="GGDEF"/>
    <property type="match status" value="1"/>
</dbReference>
<evidence type="ECO:0000313" key="8">
    <source>
        <dbReference type="Proteomes" id="UP000637513"/>
    </source>
</evidence>
<evidence type="ECO:0000256" key="1">
    <source>
        <dbReference type="ARBA" id="ARBA00023015"/>
    </source>
</evidence>
<reference evidence="7 8" key="1">
    <citation type="submission" date="2020-08" db="EMBL/GenBank/DDBJ databases">
        <title>Genome public.</title>
        <authorList>
            <person name="Liu C."/>
            <person name="Sun Q."/>
        </authorList>
    </citation>
    <scope>NUCLEOTIDE SEQUENCE [LARGE SCALE GENOMIC DNA]</scope>
    <source>
        <strain evidence="7 8">BX3</strain>
    </source>
</reference>
<dbReference type="SUPFAM" id="SSF53822">
    <property type="entry name" value="Periplasmic binding protein-like I"/>
    <property type="match status" value="1"/>
</dbReference>
<keyword evidence="3" id="KW-0804">Transcription</keyword>
<dbReference type="NCBIfam" id="TIGR00254">
    <property type="entry name" value="GGDEF"/>
    <property type="match status" value="1"/>
</dbReference>
<evidence type="ECO:0000256" key="5">
    <source>
        <dbReference type="SAM" id="MobiDB-lite"/>
    </source>
</evidence>
<comment type="caution">
    <text evidence="7">The sequence shown here is derived from an EMBL/GenBank/DDBJ whole genome shotgun (WGS) entry which is preliminary data.</text>
</comment>
<dbReference type="Gene3D" id="3.40.50.2300">
    <property type="match status" value="2"/>
</dbReference>
<feature type="compositionally biased region" description="Basic and acidic residues" evidence="5">
    <location>
        <begin position="629"/>
        <end position="638"/>
    </location>
</feature>
<feature type="domain" description="GGDEF" evidence="6">
    <location>
        <begin position="503"/>
        <end position="638"/>
    </location>
</feature>
<dbReference type="PANTHER" id="PTHR30146:SF109">
    <property type="entry name" value="HTH-TYPE TRANSCRIPTIONAL REGULATOR GALS"/>
    <property type="match status" value="1"/>
</dbReference>
<organism evidence="7 8">
    <name type="scientific">Jutongia hominis</name>
    <dbReference type="NCBI Taxonomy" id="2763664"/>
    <lineage>
        <taxon>Bacteria</taxon>
        <taxon>Bacillati</taxon>
        <taxon>Bacillota</taxon>
        <taxon>Clostridia</taxon>
        <taxon>Lachnospirales</taxon>
        <taxon>Lachnospiraceae</taxon>
        <taxon>Jutongia</taxon>
    </lineage>
</organism>
<dbReference type="Pfam" id="PF13377">
    <property type="entry name" value="Peripla_BP_3"/>
    <property type="match status" value="1"/>
</dbReference>
<dbReference type="InterPro" id="IPR046335">
    <property type="entry name" value="LacI/GalR-like_sensor"/>
</dbReference>
<keyword evidence="2" id="KW-0238">DNA-binding</keyword>
<evidence type="ECO:0000256" key="4">
    <source>
        <dbReference type="SAM" id="Coils"/>
    </source>
</evidence>
<keyword evidence="1" id="KW-0805">Transcription regulation</keyword>
<name>A0ABR7MRH3_9FIRM</name>
<keyword evidence="4" id="KW-0175">Coiled coil</keyword>
<gene>
    <name evidence="7" type="ORF">H8700_01495</name>
</gene>
<dbReference type="RefSeq" id="WP_249302529.1">
    <property type="nucleotide sequence ID" value="NZ_JACRSW010000006.1"/>
</dbReference>
<evidence type="ECO:0000256" key="2">
    <source>
        <dbReference type="ARBA" id="ARBA00023125"/>
    </source>
</evidence>
<dbReference type="InterPro" id="IPR043128">
    <property type="entry name" value="Rev_trsase/Diguanyl_cyclase"/>
</dbReference>
<dbReference type="SMART" id="SM00267">
    <property type="entry name" value="GGDEF"/>
    <property type="match status" value="1"/>
</dbReference>
<proteinExistence type="predicted"/>
<dbReference type="InterPro" id="IPR000160">
    <property type="entry name" value="GGDEF_dom"/>
</dbReference>
<dbReference type="Pfam" id="PF00990">
    <property type="entry name" value="GGDEF"/>
    <property type="match status" value="1"/>
</dbReference>
<accession>A0ABR7MRH3</accession>
<dbReference type="InterPro" id="IPR029787">
    <property type="entry name" value="Nucleotide_cyclase"/>
</dbReference>
<protein>
    <submittedName>
        <fullName evidence="7">GGDEF domain-containing protein</fullName>
    </submittedName>
</protein>
<dbReference type="PANTHER" id="PTHR30146">
    <property type="entry name" value="LACI-RELATED TRANSCRIPTIONAL REPRESSOR"/>
    <property type="match status" value="1"/>
</dbReference>
<evidence type="ECO:0000256" key="3">
    <source>
        <dbReference type="ARBA" id="ARBA00023163"/>
    </source>
</evidence>
<dbReference type="CDD" id="cd06267">
    <property type="entry name" value="PBP1_LacI_sugar_binding-like"/>
    <property type="match status" value="1"/>
</dbReference>